<dbReference type="GO" id="GO:0006364">
    <property type="term" value="P:rRNA processing"/>
    <property type="evidence" value="ECO:0007669"/>
    <property type="project" value="InterPro"/>
</dbReference>
<dbReference type="GO" id="GO:0008408">
    <property type="term" value="F:3'-5' exonuclease activity"/>
    <property type="evidence" value="ECO:0007669"/>
    <property type="project" value="InterPro"/>
</dbReference>
<dbReference type="InterPro" id="IPR012337">
    <property type="entry name" value="RNaseH-like_sf"/>
</dbReference>
<organism evidence="10 11">
    <name type="scientific">Littorina saxatilis</name>
    <dbReference type="NCBI Taxonomy" id="31220"/>
    <lineage>
        <taxon>Eukaryota</taxon>
        <taxon>Metazoa</taxon>
        <taxon>Spiralia</taxon>
        <taxon>Lophotrochozoa</taxon>
        <taxon>Mollusca</taxon>
        <taxon>Gastropoda</taxon>
        <taxon>Caenogastropoda</taxon>
        <taxon>Littorinimorpha</taxon>
        <taxon>Littorinoidea</taxon>
        <taxon>Littorinidae</taxon>
        <taxon>Littorina</taxon>
    </lineage>
</organism>
<evidence type="ECO:0000256" key="4">
    <source>
        <dbReference type="ARBA" id="ARBA00022722"/>
    </source>
</evidence>
<evidence type="ECO:0000256" key="6">
    <source>
        <dbReference type="ARBA" id="ARBA00022839"/>
    </source>
</evidence>
<dbReference type="InterPro" id="IPR036397">
    <property type="entry name" value="RNaseH_sf"/>
</dbReference>
<evidence type="ECO:0000256" key="1">
    <source>
        <dbReference type="ARBA" id="ARBA00004123"/>
    </source>
</evidence>
<sequence length="306" mass="34347">MSTPKPGGPPKDKAEYSSNWKKLLSTIGPTTQKRKSEDLQKDHKHKRLKEGTVSDKEVKHLGSTDKDRKQKETGNRSGTDREVKTGKVQTGNGVKSSRKEALVLDSALTHPTKALAMDCEMVGVGKDGVESVLARVSLVNQHGHCVYDKFVRPREKVTDFRTHVSGVRASDLWKAEEFLVVQREVSDLLKGRVLVGHALHNDLKVLFLDHPNKNIRDSSRYKLFRQLSGSGRPSLKKLSAKILGVEVQQGEHNSVQDAQAAMGLYMMYRKRWETDLYNSGMKKTTSSKKKKKKTENSKKVHFESGT</sequence>
<keyword evidence="11" id="KW-1185">Reference proteome</keyword>
<comment type="subcellular location">
    <subcellularLocation>
        <location evidence="1">Nucleus</location>
    </subcellularLocation>
</comment>
<reference evidence="10 11" key="1">
    <citation type="submission" date="2024-02" db="EMBL/GenBank/DDBJ databases">
        <title>Chromosome-scale genome assembly of the rough periwinkle Littorina saxatilis.</title>
        <authorList>
            <person name="De Jode A."/>
            <person name="Faria R."/>
            <person name="Formenti G."/>
            <person name="Sims Y."/>
            <person name="Smith T.P."/>
            <person name="Tracey A."/>
            <person name="Wood J.M.D."/>
            <person name="Zagrodzka Z.B."/>
            <person name="Johannesson K."/>
            <person name="Butlin R.K."/>
            <person name="Leder E.H."/>
        </authorList>
    </citation>
    <scope>NUCLEOTIDE SEQUENCE [LARGE SCALE GENOMIC DNA]</scope>
    <source>
        <strain evidence="10">Snail1</strain>
        <tissue evidence="10">Muscle</tissue>
    </source>
</reference>
<evidence type="ECO:0000259" key="9">
    <source>
        <dbReference type="SMART" id="SM00479"/>
    </source>
</evidence>
<dbReference type="PANTHER" id="PTHR12801">
    <property type="entry name" value="RNA EXONUCLEASE REXO1 / RECO3 FAMILY MEMBER-RELATED"/>
    <property type="match status" value="1"/>
</dbReference>
<evidence type="ECO:0000256" key="5">
    <source>
        <dbReference type="ARBA" id="ARBA00022801"/>
    </source>
</evidence>
<feature type="compositionally biased region" description="Basic and acidic residues" evidence="8">
    <location>
        <begin position="49"/>
        <end position="85"/>
    </location>
</feature>
<dbReference type="InterPro" id="IPR047021">
    <property type="entry name" value="REXO1/3/4-like"/>
</dbReference>
<dbReference type="FunFam" id="3.30.420.10:FF:000007">
    <property type="entry name" value="Interferon-stimulated exonuclease gene 20"/>
    <property type="match status" value="1"/>
</dbReference>
<comment type="caution">
    <text evidence="10">The sequence shown here is derived from an EMBL/GenBank/DDBJ whole genome shotgun (WGS) entry which is preliminary data.</text>
</comment>
<comment type="similarity">
    <text evidence="2">Belongs to the REXO4 family.</text>
</comment>
<dbReference type="Proteomes" id="UP001374579">
    <property type="component" value="Unassembled WGS sequence"/>
</dbReference>
<dbReference type="Gene3D" id="3.30.420.10">
    <property type="entry name" value="Ribonuclease H-like superfamily/Ribonuclease H"/>
    <property type="match status" value="1"/>
</dbReference>
<evidence type="ECO:0000313" key="11">
    <source>
        <dbReference type="Proteomes" id="UP001374579"/>
    </source>
</evidence>
<dbReference type="InterPro" id="IPR013520">
    <property type="entry name" value="Ribonucl_H"/>
</dbReference>
<dbReference type="CDD" id="cd06144">
    <property type="entry name" value="REX4_like"/>
    <property type="match status" value="1"/>
</dbReference>
<dbReference type="EMBL" id="JBAMIC010000010">
    <property type="protein sequence ID" value="KAK7101817.1"/>
    <property type="molecule type" value="Genomic_DNA"/>
</dbReference>
<dbReference type="AlphaFoldDB" id="A0AAN9BAG8"/>
<evidence type="ECO:0000256" key="8">
    <source>
        <dbReference type="SAM" id="MobiDB-lite"/>
    </source>
</evidence>
<protein>
    <recommendedName>
        <fullName evidence="3">RNA exonuclease 4</fullName>
    </recommendedName>
</protein>
<feature type="compositionally biased region" description="Basic and acidic residues" evidence="8">
    <location>
        <begin position="294"/>
        <end position="306"/>
    </location>
</feature>
<dbReference type="PANTHER" id="PTHR12801:SF158">
    <property type="entry name" value="RNA EXONUCLEASE 4"/>
    <property type="match status" value="1"/>
</dbReference>
<dbReference type="GO" id="GO:0005634">
    <property type="term" value="C:nucleus"/>
    <property type="evidence" value="ECO:0007669"/>
    <property type="project" value="UniProtKB-SubCell"/>
</dbReference>
<dbReference type="SUPFAM" id="SSF53098">
    <property type="entry name" value="Ribonuclease H-like"/>
    <property type="match status" value="1"/>
</dbReference>
<keyword evidence="7" id="KW-0539">Nucleus</keyword>
<dbReference type="SMART" id="SM00479">
    <property type="entry name" value="EXOIII"/>
    <property type="match status" value="1"/>
</dbReference>
<keyword evidence="4" id="KW-0540">Nuclease</keyword>
<evidence type="ECO:0000256" key="3">
    <source>
        <dbReference type="ARBA" id="ARBA00016937"/>
    </source>
</evidence>
<name>A0AAN9BAG8_9CAEN</name>
<keyword evidence="5" id="KW-0378">Hydrolase</keyword>
<evidence type="ECO:0000313" key="10">
    <source>
        <dbReference type="EMBL" id="KAK7101817.1"/>
    </source>
</evidence>
<feature type="region of interest" description="Disordered" evidence="8">
    <location>
        <begin position="1"/>
        <end position="98"/>
    </location>
</feature>
<dbReference type="InterPro" id="IPR037431">
    <property type="entry name" value="REX4_DEDDh_dom"/>
</dbReference>
<dbReference type="GO" id="GO:0003676">
    <property type="term" value="F:nucleic acid binding"/>
    <property type="evidence" value="ECO:0007669"/>
    <property type="project" value="InterPro"/>
</dbReference>
<evidence type="ECO:0000256" key="7">
    <source>
        <dbReference type="ARBA" id="ARBA00023242"/>
    </source>
</evidence>
<evidence type="ECO:0000256" key="2">
    <source>
        <dbReference type="ARBA" id="ARBA00010489"/>
    </source>
</evidence>
<accession>A0AAN9BAG8</accession>
<keyword evidence="6" id="KW-0269">Exonuclease</keyword>
<feature type="region of interest" description="Disordered" evidence="8">
    <location>
        <begin position="279"/>
        <end position="306"/>
    </location>
</feature>
<proteinExistence type="inferred from homology"/>
<gene>
    <name evidence="10" type="ORF">V1264_020142</name>
</gene>
<feature type="domain" description="Exonuclease" evidence="9">
    <location>
        <begin position="113"/>
        <end position="274"/>
    </location>
</feature>
<dbReference type="Pfam" id="PF00929">
    <property type="entry name" value="RNase_T"/>
    <property type="match status" value="1"/>
</dbReference>